<comment type="caution">
    <text evidence="9">The sequence shown here is derived from an EMBL/GenBank/DDBJ whole genome shotgun (WGS) entry which is preliminary data.</text>
</comment>
<evidence type="ECO:0000256" key="4">
    <source>
        <dbReference type="ARBA" id="ARBA00022801"/>
    </source>
</evidence>
<keyword evidence="7" id="KW-0472">Membrane</keyword>
<dbReference type="Pfam" id="PF03009">
    <property type="entry name" value="GDPD"/>
    <property type="match status" value="1"/>
</dbReference>
<dbReference type="PANTHER" id="PTHR42758:SF2">
    <property type="entry name" value="PHOSPHATIDYLGLYCEROL PHOSPHOLIPASE C"/>
    <property type="match status" value="1"/>
</dbReference>
<protein>
    <submittedName>
        <fullName evidence="9">Phosphatidylglycerol phospholipase C</fullName>
    </submittedName>
</protein>
<comment type="subcellular location">
    <subcellularLocation>
        <location evidence="1">Membrane</location>
    </subcellularLocation>
</comment>
<dbReference type="InterPro" id="IPR017946">
    <property type="entry name" value="PLC-like_Pdiesterase_TIM-brl"/>
</dbReference>
<dbReference type="GO" id="GO:0016020">
    <property type="term" value="C:membrane"/>
    <property type="evidence" value="ECO:0007669"/>
    <property type="project" value="UniProtKB-SubCell"/>
</dbReference>
<feature type="domain" description="GP-PDE" evidence="8">
    <location>
        <begin position="8"/>
        <end position="293"/>
    </location>
</feature>
<dbReference type="GO" id="GO:0005737">
    <property type="term" value="C:cytoplasm"/>
    <property type="evidence" value="ECO:0007669"/>
    <property type="project" value="UniProtKB-ARBA"/>
</dbReference>
<evidence type="ECO:0000256" key="5">
    <source>
        <dbReference type="ARBA" id="ARBA00022989"/>
    </source>
</evidence>
<evidence type="ECO:0000259" key="8">
    <source>
        <dbReference type="PROSITE" id="PS51704"/>
    </source>
</evidence>
<sequence>MSSTTISPVIVGHRGFKSKYPENTFVGFNKCFQLGGSVIETDLWLSKDEVIVISHDQSTKRVFVDSEGNETDYNILETEYDPTLKNLKTVEGNYPLITFRELLKWFKEYVDKDQSQNYKLELDIKRFNPVKITKFIVKDLLSVHDDITWWYNKIQFGIWDLNFLKYLNQSDYFQDKFGLESKSGYTQFDIFNISLNWRDSIHYINYNFYLDETVPEDRVKVKLTGVSVIYIATWSHEFLTKFIPLLRIQKLKLYSWTINNYLQFSYLSKIGKSANLVEYGVISDDPQLMAKYRDQQEQEDQASSEHHPLILRESKDYYDENGELSIDLTLQQKVLHWLFLQFNLLVGKRVTVDEKQFAAPVDENKIRKVQSSPLHSGFSRLCRSMVFFRTLENTLRNI</sequence>
<dbReference type="SUPFAM" id="SSF51695">
    <property type="entry name" value="PLC-like phosphodiesterases"/>
    <property type="match status" value="1"/>
</dbReference>
<evidence type="ECO:0000256" key="1">
    <source>
        <dbReference type="ARBA" id="ARBA00004370"/>
    </source>
</evidence>
<reference evidence="9 10" key="1">
    <citation type="submission" date="2018-06" db="EMBL/GenBank/DDBJ databases">
        <title>Whole genome sequencing of Candida tropicalis (genome annotated by CSBL at Korea University).</title>
        <authorList>
            <person name="Ahn J."/>
        </authorList>
    </citation>
    <scope>NUCLEOTIDE SEQUENCE [LARGE SCALE GENOMIC DNA]</scope>
    <source>
        <strain evidence="9 10">ATCC 20962</strain>
    </source>
</reference>
<dbReference type="GO" id="GO:0034479">
    <property type="term" value="F:phosphatidylglycerol phospholipase C activity"/>
    <property type="evidence" value="ECO:0007669"/>
    <property type="project" value="TreeGrafter"/>
</dbReference>
<keyword evidence="5" id="KW-1133">Transmembrane helix</keyword>
<dbReference type="STRING" id="5486.A0A367XVU7"/>
<dbReference type="GO" id="GO:0046475">
    <property type="term" value="P:glycerophospholipid catabolic process"/>
    <property type="evidence" value="ECO:0007669"/>
    <property type="project" value="TreeGrafter"/>
</dbReference>
<keyword evidence="10" id="KW-1185">Reference proteome</keyword>
<dbReference type="PROSITE" id="PS51704">
    <property type="entry name" value="GP_PDE"/>
    <property type="match status" value="1"/>
</dbReference>
<proteinExistence type="inferred from homology"/>
<dbReference type="EMBL" id="QLNQ01000028">
    <property type="protein sequence ID" value="RCK57737.1"/>
    <property type="molecule type" value="Genomic_DNA"/>
</dbReference>
<dbReference type="InterPro" id="IPR052271">
    <property type="entry name" value="GDPD-Related"/>
</dbReference>
<dbReference type="PANTHER" id="PTHR42758">
    <property type="entry name" value="PHOSPHATIDYLGLYCEROL PHOSPHOLIPASE C"/>
    <property type="match status" value="1"/>
</dbReference>
<name>A0A367XVU7_9ASCO</name>
<dbReference type="InterPro" id="IPR030395">
    <property type="entry name" value="GP_PDE_dom"/>
</dbReference>
<dbReference type="Gene3D" id="3.20.20.190">
    <property type="entry name" value="Phosphatidylinositol (PI) phosphodiesterase"/>
    <property type="match status" value="1"/>
</dbReference>
<evidence type="ECO:0000256" key="2">
    <source>
        <dbReference type="ARBA" id="ARBA00007277"/>
    </source>
</evidence>
<evidence type="ECO:0000256" key="6">
    <source>
        <dbReference type="ARBA" id="ARBA00023098"/>
    </source>
</evidence>
<keyword evidence="4" id="KW-0378">Hydrolase</keyword>
<evidence type="ECO:0000256" key="3">
    <source>
        <dbReference type="ARBA" id="ARBA00022692"/>
    </source>
</evidence>
<comment type="similarity">
    <text evidence="2">Belongs to the glycerophosphoryl diester phosphodiesterase family.</text>
</comment>
<accession>A0A367XVU7</accession>
<keyword evidence="3" id="KW-0812">Transmembrane</keyword>
<dbReference type="OrthoDB" id="1058301at2759"/>
<gene>
    <name evidence="9" type="primary">PGC1</name>
    <name evidence="9" type="ORF">Cantr_06783</name>
</gene>
<evidence type="ECO:0000256" key="7">
    <source>
        <dbReference type="ARBA" id="ARBA00023136"/>
    </source>
</evidence>
<evidence type="ECO:0000313" key="9">
    <source>
        <dbReference type="EMBL" id="RCK57737.1"/>
    </source>
</evidence>
<organism evidence="9 10">
    <name type="scientific">Candida viswanathii</name>
    <dbReference type="NCBI Taxonomy" id="5486"/>
    <lineage>
        <taxon>Eukaryota</taxon>
        <taxon>Fungi</taxon>
        <taxon>Dikarya</taxon>
        <taxon>Ascomycota</taxon>
        <taxon>Saccharomycotina</taxon>
        <taxon>Pichiomycetes</taxon>
        <taxon>Debaryomycetaceae</taxon>
        <taxon>Candida/Lodderomyces clade</taxon>
        <taxon>Candida</taxon>
    </lineage>
</organism>
<dbReference type="AlphaFoldDB" id="A0A367XVU7"/>
<keyword evidence="6" id="KW-0443">Lipid metabolism</keyword>
<dbReference type="Proteomes" id="UP000253472">
    <property type="component" value="Unassembled WGS sequence"/>
</dbReference>
<evidence type="ECO:0000313" key="10">
    <source>
        <dbReference type="Proteomes" id="UP000253472"/>
    </source>
</evidence>